<evidence type="ECO:0000256" key="2">
    <source>
        <dbReference type="PROSITE-ProRule" id="PRU00176"/>
    </source>
</evidence>
<dbReference type="AlphaFoldDB" id="A0AAN7ZU21"/>
<evidence type="ECO:0000313" key="5">
    <source>
        <dbReference type="EMBL" id="KAK5699907.1"/>
    </source>
</evidence>
<dbReference type="GO" id="GO:1990904">
    <property type="term" value="C:ribonucleoprotein complex"/>
    <property type="evidence" value="ECO:0007669"/>
    <property type="project" value="TreeGrafter"/>
</dbReference>
<dbReference type="PANTHER" id="PTHR23003">
    <property type="entry name" value="RNA RECOGNITION MOTIF RRM DOMAIN CONTAINING PROTEIN"/>
    <property type="match status" value="1"/>
</dbReference>
<evidence type="ECO:0000256" key="3">
    <source>
        <dbReference type="SAM" id="MobiDB-lite"/>
    </source>
</evidence>
<accession>A0AAN7ZU21</accession>
<dbReference type="GO" id="GO:0003729">
    <property type="term" value="F:mRNA binding"/>
    <property type="evidence" value="ECO:0007669"/>
    <property type="project" value="TreeGrafter"/>
</dbReference>
<keyword evidence="1 2" id="KW-0694">RNA-binding</keyword>
<dbReference type="GO" id="GO:0005737">
    <property type="term" value="C:cytoplasm"/>
    <property type="evidence" value="ECO:0007669"/>
    <property type="project" value="TreeGrafter"/>
</dbReference>
<evidence type="ECO:0000259" key="4">
    <source>
        <dbReference type="PROSITE" id="PS50102"/>
    </source>
</evidence>
<evidence type="ECO:0000256" key="1">
    <source>
        <dbReference type="ARBA" id="ARBA00022884"/>
    </source>
</evidence>
<protein>
    <recommendedName>
        <fullName evidence="4">RRM domain-containing protein</fullName>
    </recommendedName>
</protein>
<evidence type="ECO:0000313" key="6">
    <source>
        <dbReference type="Proteomes" id="UP001310594"/>
    </source>
</evidence>
<dbReference type="Gene3D" id="3.30.70.330">
    <property type="match status" value="2"/>
</dbReference>
<dbReference type="SUPFAM" id="SSF54928">
    <property type="entry name" value="RNA-binding domain, RBD"/>
    <property type="match status" value="2"/>
</dbReference>
<dbReference type="InterPro" id="IPR012677">
    <property type="entry name" value="Nucleotide-bd_a/b_plait_sf"/>
</dbReference>
<dbReference type="Pfam" id="PF00076">
    <property type="entry name" value="RRM_1"/>
    <property type="match status" value="1"/>
</dbReference>
<dbReference type="EMBL" id="JAVRQU010000008">
    <property type="protein sequence ID" value="KAK5699907.1"/>
    <property type="molecule type" value="Genomic_DNA"/>
</dbReference>
<feature type="region of interest" description="Disordered" evidence="3">
    <location>
        <begin position="343"/>
        <end position="366"/>
    </location>
</feature>
<name>A0AAN7ZU21_9PEZI</name>
<dbReference type="PANTHER" id="PTHR23003:SF3">
    <property type="entry name" value="FI21236P1-RELATED"/>
    <property type="match status" value="1"/>
</dbReference>
<dbReference type="InterPro" id="IPR050374">
    <property type="entry name" value="RRT5_SRSF_SR"/>
</dbReference>
<dbReference type="InterPro" id="IPR035979">
    <property type="entry name" value="RBD_domain_sf"/>
</dbReference>
<dbReference type="Proteomes" id="UP001310594">
    <property type="component" value="Unassembled WGS sequence"/>
</dbReference>
<comment type="caution">
    <text evidence="5">The sequence shown here is derived from an EMBL/GenBank/DDBJ whole genome shotgun (WGS) entry which is preliminary data.</text>
</comment>
<dbReference type="InterPro" id="IPR000504">
    <property type="entry name" value="RRM_dom"/>
</dbReference>
<feature type="domain" description="RRM" evidence="4">
    <location>
        <begin position="261"/>
        <end position="339"/>
    </location>
</feature>
<dbReference type="SMART" id="SM00360">
    <property type="entry name" value="RRM"/>
    <property type="match status" value="2"/>
</dbReference>
<dbReference type="GO" id="GO:0005634">
    <property type="term" value="C:nucleus"/>
    <property type="evidence" value="ECO:0007669"/>
    <property type="project" value="TreeGrafter"/>
</dbReference>
<gene>
    <name evidence="5" type="ORF">LTR97_006041</name>
</gene>
<feature type="compositionally biased region" description="Polar residues" evidence="3">
    <location>
        <begin position="344"/>
        <end position="366"/>
    </location>
</feature>
<sequence length="366" mass="39804">MSSAPPTASAARNSSPGAYLIVIENLPQQYTWQDLKDLIRREASHGIWTEMTLYPNGNPGGRGHARVKRPDEARNLYSYLTTNVIENRRLRIHLWDISGSTAKLLCCNCTGVHPTQSYPAQGQEVTRMAHAPGWQAMTPVIPMTPMTASQASYPSTPSTSYVCTPSTPATSYGTTPSSVPQPSAVQAQAAAQLAAMQQAMASLHVTQDPRYPAMVQQYQQKVQAFRIQQASEQQAARNAYAYTSNGLPVNTNSGAIRTESRGVFVSGLNYKARSRDVETLFSKAGEISKCEVQKDTSTGRSKGKATIRYSSAAGAQQAINMFHGRTFMDMALKVRLDTEKTVVSPPNATQASRSNQPIIVNGSQVR</sequence>
<organism evidence="5 6">
    <name type="scientific">Elasticomyces elasticus</name>
    <dbReference type="NCBI Taxonomy" id="574655"/>
    <lineage>
        <taxon>Eukaryota</taxon>
        <taxon>Fungi</taxon>
        <taxon>Dikarya</taxon>
        <taxon>Ascomycota</taxon>
        <taxon>Pezizomycotina</taxon>
        <taxon>Dothideomycetes</taxon>
        <taxon>Dothideomycetidae</taxon>
        <taxon>Mycosphaerellales</taxon>
        <taxon>Teratosphaeriaceae</taxon>
        <taxon>Elasticomyces</taxon>
    </lineage>
</organism>
<dbReference type="PROSITE" id="PS50102">
    <property type="entry name" value="RRM"/>
    <property type="match status" value="1"/>
</dbReference>
<dbReference type="CDD" id="cd00590">
    <property type="entry name" value="RRM_SF"/>
    <property type="match status" value="1"/>
</dbReference>
<reference evidence="5" key="1">
    <citation type="submission" date="2023-08" db="EMBL/GenBank/DDBJ databases">
        <title>Black Yeasts Isolated from many extreme environments.</title>
        <authorList>
            <person name="Coleine C."/>
            <person name="Stajich J.E."/>
            <person name="Selbmann L."/>
        </authorList>
    </citation>
    <scope>NUCLEOTIDE SEQUENCE</scope>
    <source>
        <strain evidence="5">CCFEE 5810</strain>
    </source>
</reference>
<proteinExistence type="predicted"/>